<evidence type="ECO:0000256" key="1">
    <source>
        <dbReference type="ARBA" id="ARBA00005863"/>
    </source>
</evidence>
<evidence type="ECO:0000313" key="5">
    <source>
        <dbReference type="Proteomes" id="UP000034291"/>
    </source>
</evidence>
<evidence type="ECO:0000313" key="4">
    <source>
        <dbReference type="EMBL" id="KKK16041.1"/>
    </source>
</evidence>
<dbReference type="GO" id="GO:0016787">
    <property type="term" value="F:hydrolase activity"/>
    <property type="evidence" value="ECO:0007669"/>
    <property type="project" value="UniProtKB-KW"/>
</dbReference>
<organism evidence="4 5">
    <name type="scientific">Aspergillus rambellii</name>
    <dbReference type="NCBI Taxonomy" id="308745"/>
    <lineage>
        <taxon>Eukaryota</taxon>
        <taxon>Fungi</taxon>
        <taxon>Dikarya</taxon>
        <taxon>Ascomycota</taxon>
        <taxon>Pezizomycotina</taxon>
        <taxon>Eurotiomycetes</taxon>
        <taxon>Eurotiomycetidae</taxon>
        <taxon>Eurotiales</taxon>
        <taxon>Aspergillaceae</taxon>
        <taxon>Aspergillus</taxon>
        <taxon>Aspergillus subgen. Nidulantes</taxon>
    </lineage>
</organism>
<keyword evidence="2" id="KW-0378">Hydrolase</keyword>
<dbReference type="SUPFAM" id="SSF53474">
    <property type="entry name" value="alpha/beta-Hydrolases"/>
    <property type="match status" value="1"/>
</dbReference>
<dbReference type="PANTHER" id="PTHR48070:SF3">
    <property type="entry name" value="ESTERASE DBAE-RELATED"/>
    <property type="match status" value="1"/>
</dbReference>
<dbReference type="Gene3D" id="3.40.50.1820">
    <property type="entry name" value="alpha/beta hydrolase"/>
    <property type="match status" value="1"/>
</dbReference>
<gene>
    <name evidence="4" type="ORF">ARAM_004609</name>
</gene>
<protein>
    <recommendedName>
        <fullName evidence="3">Serine hydrolase domain-containing protein</fullName>
    </recommendedName>
</protein>
<dbReference type="PANTHER" id="PTHR48070">
    <property type="entry name" value="ESTERASE OVCA2"/>
    <property type="match status" value="1"/>
</dbReference>
<keyword evidence="5" id="KW-1185">Reference proteome</keyword>
<dbReference type="InterPro" id="IPR029058">
    <property type="entry name" value="AB_hydrolase_fold"/>
</dbReference>
<feature type="domain" description="Serine hydrolase" evidence="3">
    <location>
        <begin position="9"/>
        <end position="237"/>
    </location>
</feature>
<dbReference type="InterPro" id="IPR050593">
    <property type="entry name" value="LovG"/>
</dbReference>
<dbReference type="GO" id="GO:0005634">
    <property type="term" value="C:nucleus"/>
    <property type="evidence" value="ECO:0007669"/>
    <property type="project" value="TreeGrafter"/>
</dbReference>
<comment type="similarity">
    <text evidence="1">Belongs to the LovG family.</text>
</comment>
<dbReference type="Proteomes" id="UP000034291">
    <property type="component" value="Unassembled WGS sequence"/>
</dbReference>
<dbReference type="GO" id="GO:0005737">
    <property type="term" value="C:cytoplasm"/>
    <property type="evidence" value="ECO:0007669"/>
    <property type="project" value="TreeGrafter"/>
</dbReference>
<dbReference type="AlphaFoldDB" id="A0A0F8UZ02"/>
<sequence>MADPTLHLPRILCLHGGGVTAEVFRLQSRSLIKQLQRHFRLCFVDGPFLSDPGPGMIPTFQNYAPFRRWLCWKPDHHPNDAEEIINEIDRALQAAMAADDAKGATGEWAGLMGFSQGGKICASLLYRQQIRAEKLGTARSGSRFRFAVLLAARPPLVSLDTELLTSSALAEASEITTGTFQNYQVPECQISLPTVHVHGLRDPGLPLHRKLLQWCERGTARVVEWDGDHRVPVREKDVALVVDQILLVAKQTGALC</sequence>
<proteinExistence type="inferred from homology"/>
<evidence type="ECO:0000256" key="2">
    <source>
        <dbReference type="ARBA" id="ARBA00022801"/>
    </source>
</evidence>
<comment type="caution">
    <text evidence="4">The sequence shown here is derived from an EMBL/GenBank/DDBJ whole genome shotgun (WGS) entry which is preliminary data.</text>
</comment>
<reference evidence="4 5" key="1">
    <citation type="submission" date="2015-02" db="EMBL/GenBank/DDBJ databases">
        <title>Draft Genome Sequences of Two Closely-Related Aflatoxigenic Aspergillus Species Obtained from the Cote d'Ivoire.</title>
        <authorList>
            <person name="Moore G.G."/>
            <person name="Beltz S.B."/>
            <person name="Mack B.M."/>
        </authorList>
    </citation>
    <scope>NUCLEOTIDE SEQUENCE [LARGE SCALE GENOMIC DNA]</scope>
    <source>
        <strain evidence="4 5">SRRC1468</strain>
    </source>
</reference>
<accession>A0A0F8UZ02</accession>
<dbReference type="EMBL" id="JZBS01003118">
    <property type="protein sequence ID" value="KKK16041.1"/>
    <property type="molecule type" value="Genomic_DNA"/>
</dbReference>
<evidence type="ECO:0000259" key="3">
    <source>
        <dbReference type="Pfam" id="PF03959"/>
    </source>
</evidence>
<dbReference type="OrthoDB" id="414698at2759"/>
<name>A0A0F8UZ02_9EURO</name>
<dbReference type="Pfam" id="PF03959">
    <property type="entry name" value="FSH1"/>
    <property type="match status" value="1"/>
</dbReference>
<dbReference type="InterPro" id="IPR005645">
    <property type="entry name" value="FSH-like_dom"/>
</dbReference>
<dbReference type="STRING" id="308745.A0A0F8UZ02"/>
<dbReference type="GO" id="GO:0044550">
    <property type="term" value="P:secondary metabolite biosynthetic process"/>
    <property type="evidence" value="ECO:0007669"/>
    <property type="project" value="TreeGrafter"/>
</dbReference>